<reference evidence="2" key="1">
    <citation type="submission" date="2016-10" db="EMBL/GenBank/DDBJ databases">
        <authorList>
            <person name="Varghese N."/>
            <person name="Submissions S."/>
        </authorList>
    </citation>
    <scope>NUCLEOTIDE SEQUENCE [LARGE SCALE GENOMIC DNA]</scope>
    <source>
        <strain evidence="2">CGMCC 1.10121</strain>
    </source>
</reference>
<dbReference type="RefSeq" id="WP_089827743.1">
    <property type="nucleotide sequence ID" value="NZ_FODV01000027.1"/>
</dbReference>
<organism evidence="1 2">
    <name type="scientific">Halogranum amylolyticum</name>
    <dbReference type="NCBI Taxonomy" id="660520"/>
    <lineage>
        <taxon>Archaea</taxon>
        <taxon>Methanobacteriati</taxon>
        <taxon>Methanobacteriota</taxon>
        <taxon>Stenosarchaea group</taxon>
        <taxon>Halobacteria</taxon>
        <taxon>Halobacteriales</taxon>
        <taxon>Haloferacaceae</taxon>
    </lineage>
</organism>
<dbReference type="Gene3D" id="3.90.1570.30">
    <property type="match status" value="1"/>
</dbReference>
<name>A0A1H8WC32_9EURY</name>
<keyword evidence="2" id="KW-1185">Reference proteome</keyword>
<dbReference type="OrthoDB" id="322515at2157"/>
<dbReference type="AlphaFoldDB" id="A0A1H8WC32"/>
<sequence>MNEKRGLSSLEPDSVIAERVRQQLSPFPEKFRDLGEPGELRRMLTGTKTLSGPRVRQQPEDFTEQYLIEPVLHGLGYWNPMSKEYESGNPHFVRQPSEYRNVEPKRPDYKLEHVGDSVVCLVEAKAANNEQVDGAKQHATADVKQYLQSDTFCRVLRDQEHEYLVGIGTDGLRWTLWSKHLATGEIIGERPKIDLAAVLKANAQRQGTIEGNPRMSRPEQRRKLSDTLVPAFAARNLEQHVR</sequence>
<protein>
    <recommendedName>
        <fullName evidence="3">Type I restriction enzyme R protein N terminus (HSDR_N)</fullName>
    </recommendedName>
</protein>
<dbReference type="EMBL" id="FODV01000027">
    <property type="protein sequence ID" value="SEP25169.1"/>
    <property type="molecule type" value="Genomic_DNA"/>
</dbReference>
<dbReference type="Proteomes" id="UP000199126">
    <property type="component" value="Unassembled WGS sequence"/>
</dbReference>
<accession>A0A1H8WC32</accession>
<gene>
    <name evidence="1" type="ORF">SAMN04487948_1273</name>
</gene>
<evidence type="ECO:0000313" key="1">
    <source>
        <dbReference type="EMBL" id="SEP25169.1"/>
    </source>
</evidence>
<proteinExistence type="predicted"/>
<evidence type="ECO:0000313" key="2">
    <source>
        <dbReference type="Proteomes" id="UP000199126"/>
    </source>
</evidence>
<evidence type="ECO:0008006" key="3">
    <source>
        <dbReference type="Google" id="ProtNLM"/>
    </source>
</evidence>